<evidence type="ECO:0000256" key="1">
    <source>
        <dbReference type="SAM" id="MobiDB-lite"/>
    </source>
</evidence>
<feature type="region of interest" description="Disordered" evidence="1">
    <location>
        <begin position="126"/>
        <end position="157"/>
    </location>
</feature>
<gene>
    <name evidence="2" type="ORF">Vafri_16543</name>
</gene>
<feature type="compositionally biased region" description="Low complexity" evidence="1">
    <location>
        <begin position="470"/>
        <end position="485"/>
    </location>
</feature>
<dbReference type="EMBL" id="BNCO01000050">
    <property type="protein sequence ID" value="GIL62248.1"/>
    <property type="molecule type" value="Genomic_DNA"/>
</dbReference>
<sequence length="547" mass="58976">MCDNLCIAINHRYGYGGLPKSWFASSTNDSSPVPAGGVEQIDDNYLSTRWSHTAKFLREFTQRKAAQAEEIRRQRAYLQDLSVEERSAAHGPTISPQQSEDSLERTALEPLESKPLWSDAITEQASIPPVGTPKLSQSTARGHGALHSVHSGGAGGSTTSLDVLLQSVLQRSTALSTKLTKTYAQSADVEEPDPGPPPRISHTSMKKGRGDRGRSQPRIQRPHTHHQEEYGRKEPSQPPHAHQQLQQQQQQQGRPYGEDAGVSPIASRSSSPGSLGYRESTRGSLPQLPPAASPVQPETPGQGGEPRPPENQQTEQTLLPPQQSRLQPPGGPRVQQLPQPVPSPGDQDKQQLQEQGSLYGTVPCHECSSSGGFKVNVAARRDPVGIRVQSQSLDGVVVPPRRRSDETCMPEGHGAAGGTTAATQGAGSHSRRRVSGSGVRLPHLNHVGSRSFGAISGIERRGERFRGPKSLQGSASGSSHSSGEGDLNHSRVELALRRPLGSLRTREQGSIRRSGSLPRGILSPRWATGQSSWAKSTTTRELIFTQF</sequence>
<evidence type="ECO:0000313" key="3">
    <source>
        <dbReference type="Proteomes" id="UP000747399"/>
    </source>
</evidence>
<feature type="region of interest" description="Disordered" evidence="1">
    <location>
        <begin position="85"/>
        <end position="105"/>
    </location>
</feature>
<feature type="compositionally biased region" description="Low complexity" evidence="1">
    <location>
        <begin position="312"/>
        <end position="328"/>
    </location>
</feature>
<protein>
    <submittedName>
        <fullName evidence="2">Uncharacterized protein</fullName>
    </submittedName>
</protein>
<feature type="compositionally biased region" description="Basic and acidic residues" evidence="1">
    <location>
        <begin position="225"/>
        <end position="235"/>
    </location>
</feature>
<feature type="region of interest" description="Disordered" evidence="1">
    <location>
        <begin position="400"/>
        <end position="442"/>
    </location>
</feature>
<name>A0A8J4BIA9_9CHLO</name>
<organism evidence="2 3">
    <name type="scientific">Volvox africanus</name>
    <dbReference type="NCBI Taxonomy" id="51714"/>
    <lineage>
        <taxon>Eukaryota</taxon>
        <taxon>Viridiplantae</taxon>
        <taxon>Chlorophyta</taxon>
        <taxon>core chlorophytes</taxon>
        <taxon>Chlorophyceae</taxon>
        <taxon>CS clade</taxon>
        <taxon>Chlamydomonadales</taxon>
        <taxon>Volvocaceae</taxon>
        <taxon>Volvox</taxon>
    </lineage>
</organism>
<proteinExistence type="predicted"/>
<keyword evidence="3" id="KW-1185">Reference proteome</keyword>
<feature type="compositionally biased region" description="Low complexity" evidence="1">
    <location>
        <begin position="418"/>
        <end position="428"/>
    </location>
</feature>
<feature type="compositionally biased region" description="Basic and acidic residues" evidence="1">
    <location>
        <begin position="486"/>
        <end position="496"/>
    </location>
</feature>
<feature type="region of interest" description="Disordered" evidence="1">
    <location>
        <begin position="465"/>
        <end position="523"/>
    </location>
</feature>
<evidence type="ECO:0000313" key="2">
    <source>
        <dbReference type="EMBL" id="GIL62248.1"/>
    </source>
</evidence>
<feature type="compositionally biased region" description="Low complexity" evidence="1">
    <location>
        <begin position="243"/>
        <end position="252"/>
    </location>
</feature>
<feature type="compositionally biased region" description="Low complexity" evidence="1">
    <location>
        <begin position="260"/>
        <end position="274"/>
    </location>
</feature>
<dbReference type="AlphaFoldDB" id="A0A8J4BIA9"/>
<accession>A0A8J4BIA9</accession>
<feature type="region of interest" description="Disordered" evidence="1">
    <location>
        <begin position="183"/>
        <end position="351"/>
    </location>
</feature>
<reference evidence="2" key="1">
    <citation type="journal article" date="2021" name="Proc. Natl. Acad. Sci. U.S.A.">
        <title>Three genomes in the algal genus Volvox reveal the fate of a haploid sex-determining region after a transition to homothallism.</title>
        <authorList>
            <person name="Yamamoto K."/>
            <person name="Hamaji T."/>
            <person name="Kawai-Toyooka H."/>
            <person name="Matsuzaki R."/>
            <person name="Takahashi F."/>
            <person name="Nishimura Y."/>
            <person name="Kawachi M."/>
            <person name="Noguchi H."/>
            <person name="Minakuchi Y."/>
            <person name="Umen J.G."/>
            <person name="Toyoda A."/>
            <person name="Nozaki H."/>
        </authorList>
    </citation>
    <scope>NUCLEOTIDE SEQUENCE</scope>
    <source>
        <strain evidence="2">NIES-3780</strain>
    </source>
</reference>
<comment type="caution">
    <text evidence="2">The sequence shown here is derived from an EMBL/GenBank/DDBJ whole genome shotgun (WGS) entry which is preliminary data.</text>
</comment>
<dbReference type="Proteomes" id="UP000747399">
    <property type="component" value="Unassembled WGS sequence"/>
</dbReference>